<dbReference type="SUPFAM" id="SSF47413">
    <property type="entry name" value="lambda repressor-like DNA-binding domains"/>
    <property type="match status" value="1"/>
</dbReference>
<accession>A8FCJ3</accession>
<gene>
    <name evidence="5" type="ordered locus">BPUM_1277</name>
</gene>
<dbReference type="PROSITE" id="PS00356">
    <property type="entry name" value="HTH_LACI_1"/>
    <property type="match status" value="1"/>
</dbReference>
<dbReference type="InterPro" id="IPR001761">
    <property type="entry name" value="Peripla_BP/Lac1_sug-bd_dom"/>
</dbReference>
<feature type="domain" description="HTH lacI-type" evidence="4">
    <location>
        <begin position="2"/>
        <end position="56"/>
    </location>
</feature>
<dbReference type="PANTHER" id="PTHR30146:SF105">
    <property type="entry name" value="CATABOLITE CONTROL PROTEIN B"/>
    <property type="match status" value="1"/>
</dbReference>
<dbReference type="GeneID" id="5620540"/>
<evidence type="ECO:0000256" key="2">
    <source>
        <dbReference type="ARBA" id="ARBA00023125"/>
    </source>
</evidence>
<organism evidence="5 6">
    <name type="scientific">Bacillus pumilus (strain SAFR-032)</name>
    <dbReference type="NCBI Taxonomy" id="315750"/>
    <lineage>
        <taxon>Bacteria</taxon>
        <taxon>Bacillati</taxon>
        <taxon>Bacillota</taxon>
        <taxon>Bacilli</taxon>
        <taxon>Bacillales</taxon>
        <taxon>Bacillaceae</taxon>
        <taxon>Bacillus</taxon>
    </lineage>
</organism>
<keyword evidence="3" id="KW-0804">Transcription</keyword>
<keyword evidence="1" id="KW-0805">Transcription regulation</keyword>
<dbReference type="STRING" id="315750.BPUM_1277"/>
<dbReference type="PANTHER" id="PTHR30146">
    <property type="entry name" value="LACI-RELATED TRANSCRIPTIONAL REPRESSOR"/>
    <property type="match status" value="1"/>
</dbReference>
<evidence type="ECO:0000259" key="4">
    <source>
        <dbReference type="PROSITE" id="PS50932"/>
    </source>
</evidence>
<dbReference type="InterPro" id="IPR010982">
    <property type="entry name" value="Lambda_DNA-bd_dom_sf"/>
</dbReference>
<reference evidence="5 6" key="2">
    <citation type="journal article" date="2013" name="Extremophiles">
        <title>An ICEBs1-like element may be associated with the extreme radiation and desiccation resistance of Bacillus pumilus SAFR-032 spores.</title>
        <authorList>
            <person name="Tirumalai M.R."/>
            <person name="Fox G.E."/>
        </authorList>
    </citation>
    <scope>NUCLEOTIDE SEQUENCE [LARGE SCALE GENOMIC DNA]</scope>
    <source>
        <strain evidence="5 6">SAFR-032</strain>
    </source>
</reference>
<evidence type="ECO:0000313" key="5">
    <source>
        <dbReference type="EMBL" id="ABV61960.1"/>
    </source>
</evidence>
<dbReference type="KEGG" id="bpu:BPUM_1277"/>
<evidence type="ECO:0000313" key="6">
    <source>
        <dbReference type="Proteomes" id="UP000001355"/>
    </source>
</evidence>
<dbReference type="InterPro" id="IPR028082">
    <property type="entry name" value="Peripla_BP_I"/>
</dbReference>
<reference evidence="5 6" key="3">
    <citation type="journal article" date="2013" name="PLoS ONE">
        <title>Candidate genes that may be responsible for the unusual resistances exhibited by Bacillus pumilus SAFR-032 spores.</title>
        <authorList>
            <person name="Tirumalai M.R."/>
            <person name="Rastogi R."/>
            <person name="Zamani N."/>
            <person name="O'Bryant Williams E."/>
            <person name="Allen S."/>
            <person name="Diouf F."/>
            <person name="Kwende S."/>
            <person name="Weinstock G.M."/>
            <person name="Venkateswaran K.J."/>
            <person name="Fox G.E."/>
        </authorList>
    </citation>
    <scope>NUCLEOTIDE SEQUENCE [LARGE SCALE GENOMIC DNA]</scope>
    <source>
        <strain evidence="5 6">SAFR-032</strain>
    </source>
</reference>
<evidence type="ECO:0000256" key="3">
    <source>
        <dbReference type="ARBA" id="ARBA00023163"/>
    </source>
</evidence>
<sequence>MANIREIAKRAGVSVTTVSRVLNHHPYVKEEKRERVLDAMKELKYTRNIQAVHLAKGYSNMLGIVLPTIDHSYFSRLVTGIAEKAQARGMHFSLFQTGYDPLKEKEALMSLKERRVDGLIFCSNALSDRDISRWQEFGPIIFCHPVPSENCSTVSIAHDQAFKEGLHHLAACGHQRIAIVLARIEGTNSQSRLQAYQNMMRSLGQEIDEEWIIEGKLTLFDGKQLFAEWQKMKNRPTALFITNDDVSAGFLLEAQRHDIKVGESPAILGFQNDQLSEALRISSIDIPLKRMGQEAFDLFDQAIKGEAPEKRMLPFRLIERSTTVFKNNSLTHVSSVLYDKRD</sequence>
<dbReference type="Pfam" id="PF00532">
    <property type="entry name" value="Peripla_BP_1"/>
    <property type="match status" value="1"/>
</dbReference>
<dbReference type="HOGENOM" id="CLU_037628_6_0_9"/>
<dbReference type="GO" id="GO:0003700">
    <property type="term" value="F:DNA-binding transcription factor activity"/>
    <property type="evidence" value="ECO:0007669"/>
    <property type="project" value="TreeGrafter"/>
</dbReference>
<dbReference type="eggNOG" id="COG1609">
    <property type="taxonomic scope" value="Bacteria"/>
</dbReference>
<dbReference type="EMBL" id="CP000813">
    <property type="protein sequence ID" value="ABV61960.1"/>
    <property type="molecule type" value="Genomic_DNA"/>
</dbReference>
<keyword evidence="2" id="KW-0238">DNA-binding</keyword>
<protein>
    <submittedName>
        <fullName evidence="5">LacI family transcriptional regulator</fullName>
    </submittedName>
</protein>
<dbReference type="SUPFAM" id="SSF53822">
    <property type="entry name" value="Periplasmic binding protein-like I"/>
    <property type="match status" value="1"/>
</dbReference>
<dbReference type="OrthoDB" id="9798934at2"/>
<name>A8FCJ3_BACP2</name>
<dbReference type="InterPro" id="IPR000843">
    <property type="entry name" value="HTH_LacI"/>
</dbReference>
<dbReference type="SMART" id="SM00354">
    <property type="entry name" value="HTH_LACI"/>
    <property type="match status" value="1"/>
</dbReference>
<keyword evidence="6" id="KW-1185">Reference proteome</keyword>
<dbReference type="Proteomes" id="UP000001355">
    <property type="component" value="Chromosome"/>
</dbReference>
<dbReference type="GO" id="GO:0000976">
    <property type="term" value="F:transcription cis-regulatory region binding"/>
    <property type="evidence" value="ECO:0007669"/>
    <property type="project" value="TreeGrafter"/>
</dbReference>
<dbReference type="AlphaFoldDB" id="A8FCJ3"/>
<dbReference type="RefSeq" id="WP_012009757.1">
    <property type="nucleotide sequence ID" value="NC_009848.4"/>
</dbReference>
<dbReference type="CDD" id="cd06286">
    <property type="entry name" value="PBP1_CcpB-like"/>
    <property type="match status" value="1"/>
</dbReference>
<proteinExistence type="predicted"/>
<reference evidence="5 6" key="1">
    <citation type="journal article" date="2007" name="PLoS ONE">
        <title>Paradoxical DNA repair and peroxide resistance gene conservation in Bacillus pumilus SAFR-032.</title>
        <authorList>
            <person name="Gioia J."/>
            <person name="Yerrapragada S."/>
            <person name="Qin X."/>
            <person name="Jiang H."/>
            <person name="Igboeli O.C."/>
            <person name="Muzny D."/>
            <person name="Dugan-Rocha S."/>
            <person name="Ding Y."/>
            <person name="Hawes A."/>
            <person name="Liu W."/>
            <person name="Perez L."/>
            <person name="Kovar C."/>
            <person name="Dinh H."/>
            <person name="Lee S."/>
            <person name="Nazareth L."/>
            <person name="Blyth P."/>
            <person name="Holder M."/>
            <person name="Buhay C."/>
            <person name="Tirumalai M.R."/>
            <person name="Liu Y."/>
            <person name="Dasgupta I."/>
            <person name="Bokhetache L."/>
            <person name="Fujita M."/>
            <person name="Karouia F."/>
            <person name="Eswara Moorthy P."/>
            <person name="Siefert J."/>
            <person name="Uzman A."/>
            <person name="Buzumbo P."/>
            <person name="Verma A."/>
            <person name="Zwiya H."/>
            <person name="McWilliams B.D."/>
            <person name="Olowu A."/>
            <person name="Clinkenbeard K.D."/>
            <person name="Newcombe D."/>
            <person name="Golebiewski L."/>
            <person name="Petrosino J.F."/>
            <person name="Nicholson W.L."/>
            <person name="Fox G.E."/>
            <person name="Venkateswaran K."/>
            <person name="Highlander S.K."/>
            <person name="Weinstock G.M."/>
        </authorList>
    </citation>
    <scope>NUCLEOTIDE SEQUENCE [LARGE SCALE GENOMIC DNA]</scope>
    <source>
        <strain evidence="5 6">SAFR-032</strain>
    </source>
</reference>
<dbReference type="PRINTS" id="PR00036">
    <property type="entry name" value="HTHLACI"/>
</dbReference>
<dbReference type="CDD" id="cd01392">
    <property type="entry name" value="HTH_LacI"/>
    <property type="match status" value="1"/>
</dbReference>
<dbReference type="PROSITE" id="PS50932">
    <property type="entry name" value="HTH_LACI_2"/>
    <property type="match status" value="1"/>
</dbReference>
<evidence type="ECO:0000256" key="1">
    <source>
        <dbReference type="ARBA" id="ARBA00023015"/>
    </source>
</evidence>
<dbReference type="Gene3D" id="3.40.50.2300">
    <property type="match status" value="2"/>
</dbReference>
<dbReference type="Pfam" id="PF00356">
    <property type="entry name" value="LacI"/>
    <property type="match status" value="1"/>
</dbReference>
<dbReference type="Gene3D" id="1.10.260.40">
    <property type="entry name" value="lambda repressor-like DNA-binding domains"/>
    <property type="match status" value="1"/>
</dbReference>